<name>A0ACB0Z4P1_MELEN</name>
<evidence type="ECO:0000313" key="2">
    <source>
        <dbReference type="Proteomes" id="UP001497535"/>
    </source>
</evidence>
<dbReference type="Proteomes" id="UP001497535">
    <property type="component" value="Unassembled WGS sequence"/>
</dbReference>
<dbReference type="EMBL" id="CAVMJV010000024">
    <property type="protein sequence ID" value="CAK5073931.1"/>
    <property type="molecule type" value="Genomic_DNA"/>
</dbReference>
<accession>A0ACB0Z4P1</accession>
<keyword evidence="2" id="KW-1185">Reference proteome</keyword>
<organism evidence="1 2">
    <name type="scientific">Meloidogyne enterolobii</name>
    <name type="common">Root-knot nematode worm</name>
    <name type="synonym">Meloidogyne mayaguensis</name>
    <dbReference type="NCBI Taxonomy" id="390850"/>
    <lineage>
        <taxon>Eukaryota</taxon>
        <taxon>Metazoa</taxon>
        <taxon>Ecdysozoa</taxon>
        <taxon>Nematoda</taxon>
        <taxon>Chromadorea</taxon>
        <taxon>Rhabditida</taxon>
        <taxon>Tylenchina</taxon>
        <taxon>Tylenchomorpha</taxon>
        <taxon>Tylenchoidea</taxon>
        <taxon>Meloidogynidae</taxon>
        <taxon>Meloidogyninae</taxon>
        <taxon>Meloidogyne</taxon>
    </lineage>
</organism>
<gene>
    <name evidence="1" type="ORF">MENTE1834_LOCUS20624</name>
</gene>
<proteinExistence type="predicted"/>
<evidence type="ECO:0000313" key="1">
    <source>
        <dbReference type="EMBL" id="CAK5073931.1"/>
    </source>
</evidence>
<reference evidence="1" key="1">
    <citation type="submission" date="2023-11" db="EMBL/GenBank/DDBJ databases">
        <authorList>
            <person name="Poullet M."/>
        </authorList>
    </citation>
    <scope>NUCLEOTIDE SEQUENCE</scope>
    <source>
        <strain evidence="1">E1834</strain>
    </source>
</reference>
<sequence length="72" mass="7812">MFSSSTKICLIFLSIFILFHLNNGETNTSVDGCTGGSCDSKQKCSGNGQDCEGVLPCCDKLLCDEENCEFFI</sequence>
<comment type="caution">
    <text evidence="1">The sequence shown here is derived from an EMBL/GenBank/DDBJ whole genome shotgun (WGS) entry which is preliminary data.</text>
</comment>
<protein>
    <submittedName>
        <fullName evidence="1">Uncharacterized protein</fullName>
    </submittedName>
</protein>